<dbReference type="PANTHER" id="PTHR30535">
    <property type="entry name" value="VITAMIN B12-BINDING PROTEIN"/>
    <property type="match status" value="1"/>
</dbReference>
<gene>
    <name evidence="4" type="ORF">WMO37_06040</name>
</gene>
<organism evidence="4 5">
    <name type="scientific">Lachnospira intestinalis</name>
    <dbReference type="NCBI Taxonomy" id="3133158"/>
    <lineage>
        <taxon>Bacteria</taxon>
        <taxon>Bacillati</taxon>
        <taxon>Bacillota</taxon>
        <taxon>Clostridia</taxon>
        <taxon>Lachnospirales</taxon>
        <taxon>Lachnospiraceae</taxon>
        <taxon>Lachnospira</taxon>
    </lineage>
</organism>
<feature type="domain" description="Fe/B12 periplasmic-binding" evidence="3">
    <location>
        <begin position="111"/>
        <end position="386"/>
    </location>
</feature>
<proteinExistence type="inferred from homology"/>
<comment type="caution">
    <text evidence="4">The sequence shown here is derived from an EMBL/GenBank/DDBJ whole genome shotgun (WGS) entry which is preliminary data.</text>
</comment>
<comment type="similarity">
    <text evidence="1">Belongs to the bacterial solute-binding protein 8 family.</text>
</comment>
<evidence type="ECO:0000313" key="5">
    <source>
        <dbReference type="Proteomes" id="UP001546774"/>
    </source>
</evidence>
<dbReference type="EMBL" id="JBBMFS010000004">
    <property type="protein sequence ID" value="MEQ2554582.1"/>
    <property type="molecule type" value="Genomic_DNA"/>
</dbReference>
<dbReference type="InterPro" id="IPR002491">
    <property type="entry name" value="ABC_transptr_periplasmic_BD"/>
</dbReference>
<evidence type="ECO:0000313" key="4">
    <source>
        <dbReference type="EMBL" id="MEQ2554582.1"/>
    </source>
</evidence>
<protein>
    <submittedName>
        <fullName evidence="4">ABC transporter substrate-binding protein</fullName>
    </submittedName>
</protein>
<keyword evidence="5" id="KW-1185">Reference proteome</keyword>
<dbReference type="Gene3D" id="3.40.50.1980">
    <property type="entry name" value="Nitrogenase molybdenum iron protein domain"/>
    <property type="match status" value="2"/>
</dbReference>
<dbReference type="SUPFAM" id="SSF53807">
    <property type="entry name" value="Helical backbone' metal receptor"/>
    <property type="match status" value="1"/>
</dbReference>
<dbReference type="Pfam" id="PF01497">
    <property type="entry name" value="Peripla_BP_2"/>
    <property type="match status" value="1"/>
</dbReference>
<accession>A0ABV1H5C1</accession>
<evidence type="ECO:0000256" key="2">
    <source>
        <dbReference type="SAM" id="SignalP"/>
    </source>
</evidence>
<dbReference type="Proteomes" id="UP001546774">
    <property type="component" value="Unassembled WGS sequence"/>
</dbReference>
<name>A0ABV1H5C1_9FIRM</name>
<feature type="chain" id="PRO_5047457895" evidence="2">
    <location>
        <begin position="24"/>
        <end position="395"/>
    </location>
</feature>
<dbReference type="InterPro" id="IPR050902">
    <property type="entry name" value="ABC_Transporter_SBP"/>
</dbReference>
<dbReference type="PROSITE" id="PS50983">
    <property type="entry name" value="FE_B12_PBP"/>
    <property type="match status" value="1"/>
</dbReference>
<feature type="signal peptide" evidence="2">
    <location>
        <begin position="1"/>
        <end position="23"/>
    </location>
</feature>
<dbReference type="PROSITE" id="PS51257">
    <property type="entry name" value="PROKAR_LIPOPROTEIN"/>
    <property type="match status" value="1"/>
</dbReference>
<evidence type="ECO:0000259" key="3">
    <source>
        <dbReference type="PROSITE" id="PS50983"/>
    </source>
</evidence>
<sequence length="395" mass="43549">MKKKRFLALMLVFTLLAATFTMGGCGTGNTTSQTNSESSYDGQLVFDHAMELQYAKLFSVEYYKGGYKLLTITNRDEDTAIVAKQSKILLVPEGMSTPSGLDADTLVLKTPVTNLLVSSTPVTSLMNASNCLSNISQVTYDKDSWYIDGVKKAFDDGKLTYVGDYKAPDYETIIAGAPTLAIYSTMLTGKPDVAEKLKELGINYILDQSTYEENPLGRVEWAKFYAALCNEEDAATTMYNTQAAYVDTLSKAEKTGKSVAVFYITSKGKLYVRNAGDYLTQMVNMAGGEYIFSDLNTDKTGTQEMNIESFYEKAKDADYVIYIWSLGGKPSTLSDFTGYNSVLSDMKAVKDGNVWCTTPDFFQIADTIGSMINDINLMLNADANTTELTYLKKLQ</sequence>
<reference evidence="4" key="1">
    <citation type="submission" date="2024-03" db="EMBL/GenBank/DDBJ databases">
        <title>Human intestinal bacterial collection.</title>
        <authorList>
            <person name="Pauvert C."/>
            <person name="Hitch T.C.A."/>
            <person name="Clavel T."/>
        </authorList>
    </citation>
    <scope>NUCLEOTIDE SEQUENCE [LARGE SCALE GENOMIC DNA]</scope>
    <source>
        <strain evidence="4">CLA-AA-H89B</strain>
    </source>
</reference>
<evidence type="ECO:0000256" key="1">
    <source>
        <dbReference type="ARBA" id="ARBA00008814"/>
    </source>
</evidence>
<keyword evidence="2" id="KW-0732">Signal</keyword>
<dbReference type="PANTHER" id="PTHR30535:SF34">
    <property type="entry name" value="MOLYBDATE-BINDING PROTEIN MOLA"/>
    <property type="match status" value="1"/>
</dbReference>